<reference evidence="1" key="1">
    <citation type="journal article" date="2021" name="Proc. Natl. Acad. Sci. U.S.A.">
        <title>A Catalog of Tens of Thousands of Viruses from Human Metagenomes Reveals Hidden Associations with Chronic Diseases.</title>
        <authorList>
            <person name="Tisza M.J."/>
            <person name="Buck C.B."/>
        </authorList>
    </citation>
    <scope>NUCLEOTIDE SEQUENCE</scope>
    <source>
        <strain evidence="1">CtrfD19</strain>
    </source>
</reference>
<sequence length="82" mass="9501">MILEKMIDELYELSKKAIASGIHVSFEIGLAGYPCRIWVEEPSESKMTAYDIYREEVMMKESVKNYEAAREHLTRLLKENGS</sequence>
<name>A0A8S5M1W8_9CAUD</name>
<protein>
    <submittedName>
        <fullName evidence="1">Uncharacterized protein</fullName>
    </submittedName>
</protein>
<dbReference type="EMBL" id="BK014797">
    <property type="protein sequence ID" value="DAD76226.1"/>
    <property type="molecule type" value="Genomic_DNA"/>
</dbReference>
<organism evidence="1">
    <name type="scientific">Siphoviridae sp. ctrfD19</name>
    <dbReference type="NCBI Taxonomy" id="2826478"/>
    <lineage>
        <taxon>Viruses</taxon>
        <taxon>Duplodnaviria</taxon>
        <taxon>Heunggongvirae</taxon>
        <taxon>Uroviricota</taxon>
        <taxon>Caudoviricetes</taxon>
    </lineage>
</organism>
<accession>A0A8S5M1W8</accession>
<proteinExistence type="predicted"/>
<evidence type="ECO:0000313" key="1">
    <source>
        <dbReference type="EMBL" id="DAD76226.1"/>
    </source>
</evidence>